<proteinExistence type="predicted"/>
<name>A0A3G5A9E0_9VIRU</name>
<evidence type="ECO:0000313" key="2">
    <source>
        <dbReference type="EMBL" id="AYV83878.1"/>
    </source>
</evidence>
<keyword evidence="1" id="KW-1133">Transmembrane helix</keyword>
<dbReference type="EMBL" id="MK072395">
    <property type="protein sequence ID" value="AYV83878.1"/>
    <property type="molecule type" value="Genomic_DNA"/>
</dbReference>
<evidence type="ECO:0000256" key="1">
    <source>
        <dbReference type="SAM" id="Phobius"/>
    </source>
</evidence>
<sequence length="158" mass="17685">MQGDFHLLGPTESYFRRTGVLVASIIFDLTYIISVSIFLGMLVEKLGLFDMTCIWGATYIFFATIVLSFDIGALYQKNDPERGSSMILGNLLLCFLLIWSIPSFKDLSSSVLIMYSVSIGFFALKCCYAVLNIILLTNCNRGIPEHNISLRRSCRRGG</sequence>
<protein>
    <submittedName>
        <fullName evidence="2">Uncharacterized protein</fullName>
    </submittedName>
</protein>
<keyword evidence="1" id="KW-0812">Transmembrane</keyword>
<accession>A0A3G5A9E0</accession>
<feature type="transmembrane region" description="Helical" evidence="1">
    <location>
        <begin position="54"/>
        <end position="75"/>
    </location>
</feature>
<feature type="transmembrane region" description="Helical" evidence="1">
    <location>
        <begin position="110"/>
        <end position="131"/>
    </location>
</feature>
<feature type="transmembrane region" description="Helical" evidence="1">
    <location>
        <begin position="87"/>
        <end position="104"/>
    </location>
</feature>
<feature type="transmembrane region" description="Helical" evidence="1">
    <location>
        <begin position="20"/>
        <end position="42"/>
    </location>
</feature>
<organism evidence="2">
    <name type="scientific">Hyperionvirus sp</name>
    <dbReference type="NCBI Taxonomy" id="2487770"/>
    <lineage>
        <taxon>Viruses</taxon>
        <taxon>Varidnaviria</taxon>
        <taxon>Bamfordvirae</taxon>
        <taxon>Nucleocytoviricota</taxon>
        <taxon>Megaviricetes</taxon>
        <taxon>Imitervirales</taxon>
        <taxon>Mimiviridae</taxon>
        <taxon>Klosneuvirinae</taxon>
    </lineage>
</organism>
<keyword evidence="1" id="KW-0472">Membrane</keyword>
<gene>
    <name evidence="2" type="ORF">Hyperionvirus13_21</name>
</gene>
<reference evidence="2" key="1">
    <citation type="submission" date="2018-10" db="EMBL/GenBank/DDBJ databases">
        <title>Hidden diversity of soil giant viruses.</title>
        <authorList>
            <person name="Schulz F."/>
            <person name="Alteio L."/>
            <person name="Goudeau D."/>
            <person name="Ryan E.M."/>
            <person name="Malmstrom R.R."/>
            <person name="Blanchard J."/>
            <person name="Woyke T."/>
        </authorList>
    </citation>
    <scope>NUCLEOTIDE SEQUENCE</scope>
    <source>
        <strain evidence="2">HYV1</strain>
    </source>
</reference>